<dbReference type="EMBL" id="VSSQ01041743">
    <property type="protein sequence ID" value="MPM95223.1"/>
    <property type="molecule type" value="Genomic_DNA"/>
</dbReference>
<proteinExistence type="predicted"/>
<reference evidence="1" key="1">
    <citation type="submission" date="2019-08" db="EMBL/GenBank/DDBJ databases">
        <authorList>
            <person name="Kucharzyk K."/>
            <person name="Murdoch R.W."/>
            <person name="Higgins S."/>
            <person name="Loffler F."/>
        </authorList>
    </citation>
    <scope>NUCLEOTIDE SEQUENCE</scope>
</reference>
<dbReference type="AlphaFoldDB" id="A0A645E336"/>
<accession>A0A645E336</accession>
<evidence type="ECO:0000313" key="1">
    <source>
        <dbReference type="EMBL" id="MPM95223.1"/>
    </source>
</evidence>
<organism evidence="1">
    <name type="scientific">bioreactor metagenome</name>
    <dbReference type="NCBI Taxonomy" id="1076179"/>
    <lineage>
        <taxon>unclassified sequences</taxon>
        <taxon>metagenomes</taxon>
        <taxon>ecological metagenomes</taxon>
    </lineage>
</organism>
<sequence>MVTDIIQVIIFFRSVLDTPEYTADIGLSHGTRPEGCGIRQHSLQKLKRNDLMALKFDWLNGCHSDILQAFEMSKITLSERHKKTYSFNSLQI</sequence>
<comment type="caution">
    <text evidence="1">The sequence shown here is derived from an EMBL/GenBank/DDBJ whole genome shotgun (WGS) entry which is preliminary data.</text>
</comment>
<protein>
    <submittedName>
        <fullName evidence="1">Uncharacterized protein</fullName>
    </submittedName>
</protein>
<name>A0A645E336_9ZZZZ</name>
<gene>
    <name evidence="1" type="ORF">SDC9_142376</name>
</gene>